<dbReference type="InterPro" id="IPR045584">
    <property type="entry name" value="Pilin-like"/>
</dbReference>
<dbReference type="NCBIfam" id="TIGR02532">
    <property type="entry name" value="IV_pilin_GFxxxE"/>
    <property type="match status" value="1"/>
</dbReference>
<gene>
    <name evidence="2" type="ORF">HH212_23705</name>
</gene>
<evidence type="ECO:0000256" key="1">
    <source>
        <dbReference type="SAM" id="Phobius"/>
    </source>
</evidence>
<dbReference type="Proteomes" id="UP000502415">
    <property type="component" value="Chromosome"/>
</dbReference>
<dbReference type="RefSeq" id="WP_170204736.1">
    <property type="nucleotide sequence ID" value="NZ_CP051685.1"/>
</dbReference>
<keyword evidence="3" id="KW-1185">Reference proteome</keyword>
<organism evidence="2 3">
    <name type="scientific">Massilia forsythiae</name>
    <dbReference type="NCBI Taxonomy" id="2728020"/>
    <lineage>
        <taxon>Bacteria</taxon>
        <taxon>Pseudomonadati</taxon>
        <taxon>Pseudomonadota</taxon>
        <taxon>Betaproteobacteria</taxon>
        <taxon>Burkholderiales</taxon>
        <taxon>Oxalobacteraceae</taxon>
        <taxon>Telluria group</taxon>
        <taxon>Massilia</taxon>
    </lineage>
</organism>
<dbReference type="SUPFAM" id="SSF54523">
    <property type="entry name" value="Pili subunits"/>
    <property type="match status" value="1"/>
</dbReference>
<sequence length="205" mass="21242">MLSRVSGPMYRPPANPIPAERRTAGFTMVELIIVMILIGVLSAIGLSRFFSRNGFEADAFSEQVRAMLRYGQKIAVAQNRRVYVQAGGAGLALCYGAASPCAAADQVPVPAGNNSGSGATRALCTAGGSYAPAWYCEGTPAGSTLTFAPAAQAVFFFNGLGKPYQGSDNPTTSDDASTFANLAFSIAAEGGTRSVVVYAETGYVN</sequence>
<evidence type="ECO:0000313" key="2">
    <source>
        <dbReference type="EMBL" id="QJE02654.1"/>
    </source>
</evidence>
<evidence type="ECO:0000313" key="3">
    <source>
        <dbReference type="Proteomes" id="UP000502415"/>
    </source>
</evidence>
<feature type="transmembrane region" description="Helical" evidence="1">
    <location>
        <begin position="24"/>
        <end position="46"/>
    </location>
</feature>
<protein>
    <submittedName>
        <fullName evidence="2">Prepilin-type N-terminal cleavage/methylation domain-containing protein</fullName>
    </submittedName>
</protein>
<dbReference type="InterPro" id="IPR012902">
    <property type="entry name" value="N_methyl_site"/>
</dbReference>
<dbReference type="EMBL" id="CP051685">
    <property type="protein sequence ID" value="QJE02654.1"/>
    <property type="molecule type" value="Genomic_DNA"/>
</dbReference>
<keyword evidence="1" id="KW-0472">Membrane</keyword>
<proteinExistence type="predicted"/>
<name>A0A7Z2W0U9_9BURK</name>
<reference evidence="2 3" key="1">
    <citation type="submission" date="2020-04" db="EMBL/GenBank/DDBJ databases">
        <title>Genome sequencing of novel species.</title>
        <authorList>
            <person name="Heo J."/>
            <person name="Kim S.-J."/>
            <person name="Kim J.-S."/>
            <person name="Hong S.-B."/>
            <person name="Kwon S.-W."/>
        </authorList>
    </citation>
    <scope>NUCLEOTIDE SEQUENCE [LARGE SCALE GENOMIC DNA]</scope>
    <source>
        <strain evidence="2 3">GN2-R2</strain>
    </source>
</reference>
<dbReference type="KEGG" id="mfy:HH212_23705"/>
<keyword evidence="1" id="KW-1133">Transmembrane helix</keyword>
<dbReference type="Gene3D" id="3.30.700.10">
    <property type="entry name" value="Glycoprotein, Type 4 Pilin"/>
    <property type="match status" value="1"/>
</dbReference>
<dbReference type="Pfam" id="PF07963">
    <property type="entry name" value="N_methyl"/>
    <property type="match status" value="1"/>
</dbReference>
<accession>A0A7Z2W0U9</accession>
<dbReference type="AlphaFoldDB" id="A0A7Z2W0U9"/>
<keyword evidence="1" id="KW-0812">Transmembrane</keyword>